<feature type="region of interest" description="Disordered" evidence="1">
    <location>
        <begin position="1"/>
        <end position="32"/>
    </location>
</feature>
<dbReference type="EMBL" id="CAJNNV010032088">
    <property type="protein sequence ID" value="CAE8638913.1"/>
    <property type="molecule type" value="Genomic_DNA"/>
</dbReference>
<dbReference type="Proteomes" id="UP000654075">
    <property type="component" value="Unassembled WGS sequence"/>
</dbReference>
<evidence type="ECO:0000256" key="1">
    <source>
        <dbReference type="SAM" id="MobiDB-lite"/>
    </source>
</evidence>
<protein>
    <recommendedName>
        <fullName evidence="4">FCP1 homology domain-containing protein</fullName>
    </recommendedName>
</protein>
<evidence type="ECO:0000313" key="3">
    <source>
        <dbReference type="Proteomes" id="UP000654075"/>
    </source>
</evidence>
<evidence type="ECO:0008006" key="4">
    <source>
        <dbReference type="Google" id="ProtNLM"/>
    </source>
</evidence>
<dbReference type="Pfam" id="PF18143">
    <property type="entry name" value="HAD_SAK_2"/>
    <property type="match status" value="1"/>
</dbReference>
<accession>A0A813HMC4</accession>
<feature type="compositionally biased region" description="Acidic residues" evidence="1">
    <location>
        <begin position="8"/>
        <end position="25"/>
    </location>
</feature>
<dbReference type="OrthoDB" id="410307at2759"/>
<sequence length="301" mass="32185">MPCIAVGNDEDAEDSEEEEEEEEEKKEDVPKDVPPQMRVLFLDIDGVLNSRPDSRVIKVEGGPCALLRNLLQASGAVLVLSSPWRRHHDYILKVLGNFNVFPDGELPKVLQTTPFNADTARRDLEILQWLNAHRGQVEAWAAIDGGDLLRWPSAARLEGHVVRVAEGTGLRSEDVEAALQALGGARAPQPQCDLERGIPTALRSAAGAVSQQAASAPAGLSSALAWDQGLASKMEAMLSALAPGTSRGLLGGQTGLPALFDPPLRSEATTALHRSGEDEAVREAGAAEFDSVFSTAKQRFS</sequence>
<name>A0A813HMC4_POLGL</name>
<organism evidence="2 3">
    <name type="scientific">Polarella glacialis</name>
    <name type="common">Dinoflagellate</name>
    <dbReference type="NCBI Taxonomy" id="89957"/>
    <lineage>
        <taxon>Eukaryota</taxon>
        <taxon>Sar</taxon>
        <taxon>Alveolata</taxon>
        <taxon>Dinophyceae</taxon>
        <taxon>Suessiales</taxon>
        <taxon>Suessiaceae</taxon>
        <taxon>Polarella</taxon>
    </lineage>
</organism>
<dbReference type="AlphaFoldDB" id="A0A813HMC4"/>
<reference evidence="2" key="1">
    <citation type="submission" date="2021-02" db="EMBL/GenBank/DDBJ databases">
        <authorList>
            <person name="Dougan E. K."/>
            <person name="Rhodes N."/>
            <person name="Thang M."/>
            <person name="Chan C."/>
        </authorList>
    </citation>
    <scope>NUCLEOTIDE SEQUENCE</scope>
</reference>
<comment type="caution">
    <text evidence="2">The sequence shown here is derived from an EMBL/GenBank/DDBJ whole genome shotgun (WGS) entry which is preliminary data.</text>
</comment>
<keyword evidence="3" id="KW-1185">Reference proteome</keyword>
<gene>
    <name evidence="2" type="ORF">PGLA1383_LOCUS54003</name>
</gene>
<evidence type="ECO:0000313" key="2">
    <source>
        <dbReference type="EMBL" id="CAE8638913.1"/>
    </source>
</evidence>
<proteinExistence type="predicted"/>